<evidence type="ECO:0000313" key="1">
    <source>
        <dbReference type="EMBL" id="TGX84207.1"/>
    </source>
</evidence>
<protein>
    <submittedName>
        <fullName evidence="1">Uncharacterized protein</fullName>
    </submittedName>
</protein>
<evidence type="ECO:0000313" key="2">
    <source>
        <dbReference type="Proteomes" id="UP000308886"/>
    </source>
</evidence>
<comment type="caution">
    <text evidence="1">The sequence shown here is derived from an EMBL/GenBank/DDBJ whole genome shotgun (WGS) entry which is preliminary data.</text>
</comment>
<proteinExistence type="predicted"/>
<sequence length="120" mass="14333">MDFSKFEYIISSKRMRKYVIACGNDTRKAMTLYRLNLRLSQEIFTVISCFEVALRNAIDREMANHWGSHWLRDLVMPGGVFFNEKRIEKSRKIIYKAYEGLMHKRKYSHEKLLAEMEFGV</sequence>
<gene>
    <name evidence="1" type="ORF">E5358_00795</name>
</gene>
<dbReference type="EMBL" id="SRZC01000001">
    <property type="protein sequence ID" value="TGX84207.1"/>
    <property type="molecule type" value="Genomic_DNA"/>
</dbReference>
<organism evidence="1 2">
    <name type="scientific">Palleniella muris</name>
    <dbReference type="NCBI Taxonomy" id="3038145"/>
    <lineage>
        <taxon>Bacteria</taxon>
        <taxon>Pseudomonadati</taxon>
        <taxon>Bacteroidota</taxon>
        <taxon>Bacteroidia</taxon>
        <taxon>Bacteroidales</taxon>
        <taxon>Prevotellaceae</taxon>
        <taxon>Palleniella</taxon>
    </lineage>
</organism>
<reference evidence="1" key="1">
    <citation type="submission" date="2019-04" db="EMBL/GenBank/DDBJ databases">
        <title>Microbes associate with the intestines of laboratory mice.</title>
        <authorList>
            <person name="Navarre W."/>
            <person name="Wong E."/>
            <person name="Huang K."/>
            <person name="Tropini C."/>
            <person name="Ng K."/>
            <person name="Yu B."/>
        </authorList>
    </citation>
    <scope>NUCLEOTIDE SEQUENCE</scope>
    <source>
        <strain evidence="1">NM73_A23</strain>
    </source>
</reference>
<dbReference type="Proteomes" id="UP000308886">
    <property type="component" value="Unassembled WGS sequence"/>
</dbReference>
<name>A0AC61QU84_9BACT</name>
<keyword evidence="2" id="KW-1185">Reference proteome</keyword>
<accession>A0AC61QU84</accession>